<dbReference type="Pfam" id="PF02687">
    <property type="entry name" value="FtsX"/>
    <property type="match status" value="1"/>
</dbReference>
<comment type="caution">
    <text evidence="8">The sequence shown here is derived from an EMBL/GenBank/DDBJ whole genome shotgun (WGS) entry which is preliminary data.</text>
</comment>
<feature type="transmembrane region" description="Helical" evidence="6">
    <location>
        <begin position="92"/>
        <end position="120"/>
    </location>
</feature>
<dbReference type="InterPro" id="IPR050250">
    <property type="entry name" value="Macrolide_Exporter_MacB"/>
</dbReference>
<dbReference type="InterPro" id="IPR003838">
    <property type="entry name" value="ABC3_permease_C"/>
</dbReference>
<evidence type="ECO:0000259" key="7">
    <source>
        <dbReference type="Pfam" id="PF02687"/>
    </source>
</evidence>
<dbReference type="PANTHER" id="PTHR30572">
    <property type="entry name" value="MEMBRANE COMPONENT OF TRANSPORTER-RELATED"/>
    <property type="match status" value="1"/>
</dbReference>
<keyword evidence="4 6" id="KW-1133">Transmembrane helix</keyword>
<evidence type="ECO:0000313" key="8">
    <source>
        <dbReference type="EMBL" id="MDO6357206.1"/>
    </source>
</evidence>
<feature type="domain" description="ABC3 transporter permease C-terminal" evidence="7">
    <location>
        <begin position="51"/>
        <end position="164"/>
    </location>
</feature>
<comment type="subcellular location">
    <subcellularLocation>
        <location evidence="1">Cell membrane</location>
        <topology evidence="1">Multi-pass membrane protein</topology>
    </subcellularLocation>
</comment>
<keyword evidence="5 6" id="KW-0472">Membrane</keyword>
<keyword evidence="3 6" id="KW-0812">Transmembrane</keyword>
<evidence type="ECO:0000256" key="2">
    <source>
        <dbReference type="ARBA" id="ARBA00022475"/>
    </source>
</evidence>
<evidence type="ECO:0000256" key="6">
    <source>
        <dbReference type="SAM" id="Phobius"/>
    </source>
</evidence>
<keyword evidence="2" id="KW-1003">Cell membrane</keyword>
<feature type="transmembrane region" description="Helical" evidence="6">
    <location>
        <begin position="132"/>
        <end position="154"/>
    </location>
</feature>
<dbReference type="Proteomes" id="UP001170023">
    <property type="component" value="Unassembled WGS sequence"/>
</dbReference>
<feature type="transmembrane region" description="Helical" evidence="6">
    <location>
        <begin position="47"/>
        <end position="72"/>
    </location>
</feature>
<evidence type="ECO:0000313" key="9">
    <source>
        <dbReference type="Proteomes" id="UP001170023"/>
    </source>
</evidence>
<organism evidence="8 9">
    <name type="scientific">Bacteroides caccae</name>
    <dbReference type="NCBI Taxonomy" id="47678"/>
    <lineage>
        <taxon>Bacteria</taxon>
        <taxon>Pseudomonadati</taxon>
        <taxon>Bacteroidota</taxon>
        <taxon>Bacteroidia</taxon>
        <taxon>Bacteroidales</taxon>
        <taxon>Bacteroidaceae</taxon>
        <taxon>Bacteroides</taxon>
    </lineage>
</organism>
<reference evidence="8" key="1">
    <citation type="submission" date="2023-07" db="EMBL/GenBank/DDBJ databases">
        <title>Whole Genome Sequencing of Colonoscopy isolates.</title>
        <authorList>
            <person name="Surve S.V."/>
            <person name="Valls R.A."/>
            <person name="Barrak K.E."/>
            <person name="Gardner T.B."/>
            <person name="O'Toole G.A."/>
        </authorList>
    </citation>
    <scope>NUCLEOTIDE SEQUENCE</scope>
    <source>
        <strain evidence="8">GP0119</strain>
    </source>
</reference>
<sequence>MLSGETQVVINYLKDIQKKVYGTEDFKYSLLDDDVAALYKNDRRIAMVYAIFACIGIIIICLGLFGISLFDIRQRYREIAIRKVNGALVKDLYLLLGCKYLVVLGSAFAVSIPLSCYLIYQYTKALVIKAPLSMNVFLIALLVVSCISLGTLCWQIKKASRIDPAKIMKIE</sequence>
<evidence type="ECO:0000256" key="3">
    <source>
        <dbReference type="ARBA" id="ARBA00022692"/>
    </source>
</evidence>
<proteinExistence type="predicted"/>
<evidence type="ECO:0000256" key="4">
    <source>
        <dbReference type="ARBA" id="ARBA00022989"/>
    </source>
</evidence>
<dbReference type="AlphaFoldDB" id="A0AAW7WKH5"/>
<evidence type="ECO:0000256" key="1">
    <source>
        <dbReference type="ARBA" id="ARBA00004651"/>
    </source>
</evidence>
<dbReference type="GO" id="GO:0022857">
    <property type="term" value="F:transmembrane transporter activity"/>
    <property type="evidence" value="ECO:0007669"/>
    <property type="project" value="TreeGrafter"/>
</dbReference>
<evidence type="ECO:0000256" key="5">
    <source>
        <dbReference type="ARBA" id="ARBA00023136"/>
    </source>
</evidence>
<dbReference type="PANTHER" id="PTHR30572:SF18">
    <property type="entry name" value="ABC-TYPE MACROLIDE FAMILY EXPORT SYSTEM PERMEASE COMPONENT 2"/>
    <property type="match status" value="1"/>
</dbReference>
<name>A0AAW7WKH5_9BACE</name>
<accession>A0AAW7WKH5</accession>
<gene>
    <name evidence="8" type="ORF">Q4469_05815</name>
</gene>
<dbReference type="GO" id="GO:0005886">
    <property type="term" value="C:plasma membrane"/>
    <property type="evidence" value="ECO:0007669"/>
    <property type="project" value="UniProtKB-SubCell"/>
</dbReference>
<dbReference type="EMBL" id="JAUONL010000003">
    <property type="protein sequence ID" value="MDO6357206.1"/>
    <property type="molecule type" value="Genomic_DNA"/>
</dbReference>
<protein>
    <recommendedName>
        <fullName evidence="7">ABC3 transporter permease C-terminal domain-containing protein</fullName>
    </recommendedName>
</protein>